<proteinExistence type="predicted"/>
<dbReference type="PROSITE" id="PS50048">
    <property type="entry name" value="ZN2_CY6_FUNGAL_2"/>
    <property type="match status" value="1"/>
</dbReference>
<evidence type="ECO:0000256" key="1">
    <source>
        <dbReference type="ARBA" id="ARBA00022723"/>
    </source>
</evidence>
<dbReference type="InterPro" id="IPR036864">
    <property type="entry name" value="Zn2-C6_fun-type_DNA-bd_sf"/>
</dbReference>
<dbReference type="CDD" id="cd12148">
    <property type="entry name" value="fungal_TF_MHR"/>
    <property type="match status" value="1"/>
</dbReference>
<feature type="region of interest" description="Disordered" evidence="7">
    <location>
        <begin position="199"/>
        <end position="228"/>
    </location>
</feature>
<dbReference type="Proteomes" id="UP000465221">
    <property type="component" value="Unassembled WGS sequence"/>
</dbReference>
<dbReference type="AlphaFoldDB" id="A0A8H3RSS5"/>
<keyword evidence="4" id="KW-0238">DNA-binding</keyword>
<keyword evidence="5" id="KW-0804">Transcription</keyword>
<dbReference type="PANTHER" id="PTHR31944:SF131">
    <property type="entry name" value="HEME-RESPONSIVE ZINC FINGER TRANSCRIPTION FACTOR HAP1"/>
    <property type="match status" value="1"/>
</dbReference>
<evidence type="ECO:0000256" key="2">
    <source>
        <dbReference type="ARBA" id="ARBA00022833"/>
    </source>
</evidence>
<sequence>MDKCGFGRDLPQAMILRVLNPSSTRFLSTTAMIHDSAEEKRQGEREIVISYLMETQLQPQPQPQQRRRRRPAFSCQECRRRKIKCDHNNPCANCLRYKIQCIYKTYTDGFNDKLIAVSTQQHESPPHTDSPRPPSDSSAPGQLAQAADLGNINGSISVPLQGSSSSTSGVTAPAATAPPPDRNDLGATVSDLLHRVQKLEESSARGSRTSDTSLHDVHARQSPGPQEWQAVLNKSRDWGRSGWMGAADEFAAIIACYSEIMGRRSKNDLFQEPEASALISQAGDLLRKCKNRARSIKTGRPTRGLRLPGFEFGPPSREMADAMANLYLTSFESTHRILHVPTFWHEYQRYWDNPDGAAPGLRLKVLLVIGIGSSLYDHGDRAAALRNIDLVQQWIYAAQTWLSGPLEKDRLDISGLQIYCLSILARQIFSIGGDTIWISIGSLVHSAMQVGLHRDPKHLPVISVLQAELRRRLWYTILEMVVQASLDSSMPPRISFDEFDTEPPSNITDDKLGESTTELHPHPKDTFTATSVQLALIESLPVRLRIVQLLNGLHSEISYDRVLSLSSELINALQACTHQMKDGNGSTPFQRNLLDYLIRRFMIPLHYSFSNQARTNPLYHYSLKLSLDTALAMVSPEPDPGFARLMATAGGLFREGIRCATTAISLELLAHIENQRLNGTLHRTRQYRDVLKQAVRDLIALSEERIRLGETNVKNHMFLSMILAQAEAVEAGGDVEVRVTRAARDSLEWCNNLLATREDTGSSRMASPDEAGLVAAGMEGFGPDFGWNSFFPDGGLGFGQSWLETR</sequence>
<dbReference type="Gene3D" id="4.10.240.10">
    <property type="entry name" value="Zn(2)-C6 fungal-type DNA-binding domain"/>
    <property type="match status" value="1"/>
</dbReference>
<protein>
    <submittedName>
        <fullName evidence="9">Uncharacterized transcriptional regulatory protein C139.03</fullName>
    </submittedName>
</protein>
<dbReference type="PROSITE" id="PS00463">
    <property type="entry name" value="ZN2_CY6_FUNGAL_1"/>
    <property type="match status" value="1"/>
</dbReference>
<dbReference type="InterPro" id="IPR007219">
    <property type="entry name" value="XnlR_reg_dom"/>
</dbReference>
<feature type="compositionally biased region" description="Low complexity" evidence="7">
    <location>
        <begin position="162"/>
        <end position="175"/>
    </location>
</feature>
<evidence type="ECO:0000313" key="10">
    <source>
        <dbReference type="Proteomes" id="UP000465221"/>
    </source>
</evidence>
<comment type="caution">
    <text evidence="9">The sequence shown here is derived from an EMBL/GenBank/DDBJ whole genome shotgun (WGS) entry which is preliminary data.</text>
</comment>
<keyword evidence="3" id="KW-0805">Transcription regulation</keyword>
<evidence type="ECO:0000256" key="6">
    <source>
        <dbReference type="ARBA" id="ARBA00023242"/>
    </source>
</evidence>
<name>A0A8H3RSS5_9EURO</name>
<keyword evidence="6" id="KW-0539">Nucleus</keyword>
<dbReference type="GO" id="GO:0000978">
    <property type="term" value="F:RNA polymerase II cis-regulatory region sequence-specific DNA binding"/>
    <property type="evidence" value="ECO:0007669"/>
    <property type="project" value="TreeGrafter"/>
</dbReference>
<feature type="domain" description="Zn(2)-C6 fungal-type" evidence="8">
    <location>
        <begin position="74"/>
        <end position="103"/>
    </location>
</feature>
<dbReference type="Pfam" id="PF04082">
    <property type="entry name" value="Fungal_trans"/>
    <property type="match status" value="1"/>
</dbReference>
<dbReference type="SMART" id="SM00066">
    <property type="entry name" value="GAL4"/>
    <property type="match status" value="1"/>
</dbReference>
<gene>
    <name evidence="9" type="ORF">IFM46972_04942</name>
</gene>
<organism evidence="9 10">
    <name type="scientific">Aspergillus udagawae</name>
    <dbReference type="NCBI Taxonomy" id="91492"/>
    <lineage>
        <taxon>Eukaryota</taxon>
        <taxon>Fungi</taxon>
        <taxon>Dikarya</taxon>
        <taxon>Ascomycota</taxon>
        <taxon>Pezizomycotina</taxon>
        <taxon>Eurotiomycetes</taxon>
        <taxon>Eurotiomycetidae</taxon>
        <taxon>Eurotiales</taxon>
        <taxon>Aspergillaceae</taxon>
        <taxon>Aspergillus</taxon>
        <taxon>Aspergillus subgen. Fumigati</taxon>
    </lineage>
</organism>
<dbReference type="InterPro" id="IPR051430">
    <property type="entry name" value="Fungal_TF_Env_Response"/>
</dbReference>
<evidence type="ECO:0000256" key="7">
    <source>
        <dbReference type="SAM" id="MobiDB-lite"/>
    </source>
</evidence>
<feature type="compositionally biased region" description="Polar residues" evidence="7">
    <location>
        <begin position="152"/>
        <end position="161"/>
    </location>
</feature>
<dbReference type="SUPFAM" id="SSF57701">
    <property type="entry name" value="Zn2/Cys6 DNA-binding domain"/>
    <property type="match status" value="1"/>
</dbReference>
<accession>A0A8H3RSS5</accession>
<feature type="region of interest" description="Disordered" evidence="7">
    <location>
        <begin position="119"/>
        <end position="187"/>
    </location>
</feature>
<evidence type="ECO:0000256" key="5">
    <source>
        <dbReference type="ARBA" id="ARBA00023163"/>
    </source>
</evidence>
<dbReference type="EMBL" id="BLKC01000029">
    <property type="protein sequence ID" value="GFF36605.1"/>
    <property type="molecule type" value="Genomic_DNA"/>
</dbReference>
<keyword evidence="1" id="KW-0479">Metal-binding</keyword>
<dbReference type="GO" id="GO:0001228">
    <property type="term" value="F:DNA-binding transcription activator activity, RNA polymerase II-specific"/>
    <property type="evidence" value="ECO:0007669"/>
    <property type="project" value="TreeGrafter"/>
</dbReference>
<evidence type="ECO:0000256" key="3">
    <source>
        <dbReference type="ARBA" id="ARBA00023015"/>
    </source>
</evidence>
<reference evidence="9 10" key="1">
    <citation type="submission" date="2020-01" db="EMBL/GenBank/DDBJ databases">
        <title>Draft genome sequence of Aspergillus udagawae IFM 46972.</title>
        <authorList>
            <person name="Takahashi H."/>
            <person name="Yaguchi T."/>
        </authorList>
    </citation>
    <scope>NUCLEOTIDE SEQUENCE [LARGE SCALE GENOMIC DNA]</scope>
    <source>
        <strain evidence="9 10">IFM 46972</strain>
    </source>
</reference>
<dbReference type="SMART" id="SM00906">
    <property type="entry name" value="Fungal_trans"/>
    <property type="match status" value="1"/>
</dbReference>
<dbReference type="PANTHER" id="PTHR31944">
    <property type="entry name" value="HEME-RESPONSIVE ZINC FINGER TRANSCRIPTION FACTOR HAP1"/>
    <property type="match status" value="1"/>
</dbReference>
<keyword evidence="2" id="KW-0862">Zinc</keyword>
<evidence type="ECO:0000259" key="8">
    <source>
        <dbReference type="PROSITE" id="PS50048"/>
    </source>
</evidence>
<dbReference type="InterPro" id="IPR001138">
    <property type="entry name" value="Zn2Cys6_DnaBD"/>
</dbReference>
<dbReference type="GO" id="GO:0008270">
    <property type="term" value="F:zinc ion binding"/>
    <property type="evidence" value="ECO:0007669"/>
    <property type="project" value="InterPro"/>
</dbReference>
<dbReference type="CDD" id="cd00067">
    <property type="entry name" value="GAL4"/>
    <property type="match status" value="1"/>
</dbReference>
<evidence type="ECO:0000313" key="9">
    <source>
        <dbReference type="EMBL" id="GFF36605.1"/>
    </source>
</evidence>
<dbReference type="GO" id="GO:0006351">
    <property type="term" value="P:DNA-templated transcription"/>
    <property type="evidence" value="ECO:0007669"/>
    <property type="project" value="InterPro"/>
</dbReference>
<evidence type="ECO:0000256" key="4">
    <source>
        <dbReference type="ARBA" id="ARBA00023125"/>
    </source>
</evidence>
<dbReference type="GO" id="GO:0005634">
    <property type="term" value="C:nucleus"/>
    <property type="evidence" value="ECO:0007669"/>
    <property type="project" value="TreeGrafter"/>
</dbReference>
<dbReference type="Pfam" id="PF00172">
    <property type="entry name" value="Zn_clus"/>
    <property type="match status" value="1"/>
</dbReference>